<organism evidence="2 3">
    <name type="scientific">Zancudomyces culisetae</name>
    <name type="common">Gut fungus</name>
    <name type="synonym">Smittium culisetae</name>
    <dbReference type="NCBI Taxonomy" id="1213189"/>
    <lineage>
        <taxon>Eukaryota</taxon>
        <taxon>Fungi</taxon>
        <taxon>Fungi incertae sedis</taxon>
        <taxon>Zoopagomycota</taxon>
        <taxon>Kickxellomycotina</taxon>
        <taxon>Harpellomycetes</taxon>
        <taxon>Harpellales</taxon>
        <taxon>Legeriomycetaceae</taxon>
        <taxon>Zancudomyces</taxon>
    </lineage>
</organism>
<dbReference type="InterPro" id="IPR036457">
    <property type="entry name" value="PPM-type-like_dom_sf"/>
</dbReference>
<evidence type="ECO:0000313" key="2">
    <source>
        <dbReference type="EMBL" id="OMH81099.1"/>
    </source>
</evidence>
<dbReference type="OrthoDB" id="10264738at2759"/>
<dbReference type="Pfam" id="PF00481">
    <property type="entry name" value="PP2C"/>
    <property type="match status" value="1"/>
</dbReference>
<dbReference type="GO" id="GO:0004722">
    <property type="term" value="F:protein serine/threonine phosphatase activity"/>
    <property type="evidence" value="ECO:0007669"/>
    <property type="project" value="InterPro"/>
</dbReference>
<dbReference type="AlphaFoldDB" id="A0A1R1PJJ5"/>
<proteinExistence type="predicted"/>
<dbReference type="InterPro" id="IPR015655">
    <property type="entry name" value="PP2C"/>
</dbReference>
<comment type="caution">
    <text evidence="2">The sequence shown here is derived from an EMBL/GenBank/DDBJ whole genome shotgun (WGS) entry which is preliminary data.</text>
</comment>
<dbReference type="PANTHER" id="PTHR47992">
    <property type="entry name" value="PROTEIN PHOSPHATASE"/>
    <property type="match status" value="1"/>
</dbReference>
<sequence>MKRQKDESIPEIINNSFLEADAKIKQECKARSGCTAVIAFVLEEMGIEDQEKKYKLYTANVGDARATLGRNEDAARMTYDHKGEDFQESLRITENGGFMINNRVNGVLAVTRALGDSTMKRVVVGNPYVTVTTLDKENDVLILACDGLWDVCTDEQAVEIARNSESAELASSALLNFAMDNLSTDNISIIVVRLDYFS</sequence>
<dbReference type="InterPro" id="IPR001932">
    <property type="entry name" value="PPM-type_phosphatase-like_dom"/>
</dbReference>
<gene>
    <name evidence="2" type="ORF">AX774_g5444</name>
</gene>
<keyword evidence="3" id="KW-1185">Reference proteome</keyword>
<dbReference type="CDD" id="cd00143">
    <property type="entry name" value="PP2Cc"/>
    <property type="match status" value="1"/>
</dbReference>
<dbReference type="SUPFAM" id="SSF81606">
    <property type="entry name" value="PP2C-like"/>
    <property type="match status" value="1"/>
</dbReference>
<dbReference type="PROSITE" id="PS51746">
    <property type="entry name" value="PPM_2"/>
    <property type="match status" value="1"/>
</dbReference>
<accession>A0A1R1PJJ5</accession>
<name>A0A1R1PJJ5_ZANCU</name>
<evidence type="ECO:0000313" key="3">
    <source>
        <dbReference type="Proteomes" id="UP000188320"/>
    </source>
</evidence>
<dbReference type="SMART" id="SM00332">
    <property type="entry name" value="PP2Cc"/>
    <property type="match status" value="1"/>
</dbReference>
<reference evidence="3" key="1">
    <citation type="submission" date="2017-01" db="EMBL/GenBank/DDBJ databases">
        <authorList>
            <person name="Wang Y."/>
            <person name="White M."/>
            <person name="Kvist S."/>
            <person name="Moncalvo J.-M."/>
        </authorList>
    </citation>
    <scope>NUCLEOTIDE SEQUENCE [LARGE SCALE GENOMIC DNA]</scope>
    <source>
        <strain evidence="3">COL-18-3</strain>
    </source>
</reference>
<dbReference type="Proteomes" id="UP000188320">
    <property type="component" value="Unassembled WGS sequence"/>
</dbReference>
<evidence type="ECO:0000259" key="1">
    <source>
        <dbReference type="PROSITE" id="PS51746"/>
    </source>
</evidence>
<dbReference type="Gene3D" id="3.60.40.10">
    <property type="entry name" value="PPM-type phosphatase domain"/>
    <property type="match status" value="1"/>
</dbReference>
<protein>
    <submittedName>
        <fullName evidence="2">Protein phosphatase 2C-like protein</fullName>
    </submittedName>
</protein>
<dbReference type="EMBL" id="LSSK01000975">
    <property type="protein sequence ID" value="OMH81099.1"/>
    <property type="molecule type" value="Genomic_DNA"/>
</dbReference>
<feature type="domain" description="PPM-type phosphatase" evidence="1">
    <location>
        <begin position="1"/>
        <end position="194"/>
    </location>
</feature>